<dbReference type="SUPFAM" id="SSF52980">
    <property type="entry name" value="Restriction endonuclease-like"/>
    <property type="match status" value="1"/>
</dbReference>
<dbReference type="GeneID" id="19880878"/>
<dbReference type="PANTHER" id="PTHR10150">
    <property type="entry name" value="DNA REPAIR ENDONUCLEASE XPF"/>
    <property type="match status" value="1"/>
</dbReference>
<dbReference type="Gene3D" id="3.40.50.10130">
    <property type="match status" value="1"/>
</dbReference>
<dbReference type="GO" id="GO:0003697">
    <property type="term" value="F:single-stranded DNA binding"/>
    <property type="evidence" value="ECO:0007669"/>
    <property type="project" value="TreeGrafter"/>
</dbReference>
<proteinExistence type="inferred from homology"/>
<comment type="similarity">
    <text evidence="2">Belongs to the XPF family.</text>
</comment>
<evidence type="ECO:0000313" key="11">
    <source>
        <dbReference type="EMBL" id="ELA42845.1"/>
    </source>
</evidence>
<dbReference type="InterPro" id="IPR006166">
    <property type="entry name" value="ERCC4_domain"/>
</dbReference>
<dbReference type="Proteomes" id="UP000011082">
    <property type="component" value="Unassembled WGS sequence"/>
</dbReference>
<accession>L2GQQ1</accession>
<dbReference type="RefSeq" id="XP_007603613.1">
    <property type="nucleotide sequence ID" value="XM_007603551.1"/>
</dbReference>
<dbReference type="SUPFAM" id="SSF47781">
    <property type="entry name" value="RuvA domain 2-like"/>
    <property type="match status" value="1"/>
</dbReference>
<evidence type="ECO:0000256" key="7">
    <source>
        <dbReference type="ARBA" id="ARBA00023125"/>
    </source>
</evidence>
<keyword evidence="3" id="KW-0540">Nuclease</keyword>
<dbReference type="GO" id="GO:0000014">
    <property type="term" value="F:single-stranded DNA endodeoxyribonuclease activity"/>
    <property type="evidence" value="ECO:0007669"/>
    <property type="project" value="TreeGrafter"/>
</dbReference>
<dbReference type="AlphaFoldDB" id="L2GQQ1"/>
<dbReference type="GO" id="GO:0000724">
    <property type="term" value="P:double-strand break repair via homologous recombination"/>
    <property type="evidence" value="ECO:0007669"/>
    <property type="project" value="TreeGrafter"/>
</dbReference>
<evidence type="ECO:0000256" key="6">
    <source>
        <dbReference type="ARBA" id="ARBA00022801"/>
    </source>
</evidence>
<evidence type="ECO:0000256" key="5">
    <source>
        <dbReference type="ARBA" id="ARBA00022763"/>
    </source>
</evidence>
<keyword evidence="4" id="KW-0255">Endonuclease</keyword>
<dbReference type="SMART" id="SM00891">
    <property type="entry name" value="ERCC4"/>
    <property type="match status" value="1"/>
</dbReference>
<dbReference type="PANTHER" id="PTHR10150:SF0">
    <property type="entry name" value="DNA REPAIR ENDONUCLEASE XPF"/>
    <property type="match status" value="1"/>
</dbReference>
<dbReference type="GO" id="GO:0000712">
    <property type="term" value="P:resolution of meiotic recombination intermediates"/>
    <property type="evidence" value="ECO:0007669"/>
    <property type="project" value="TreeGrafter"/>
</dbReference>
<evidence type="ECO:0000256" key="2">
    <source>
        <dbReference type="ARBA" id="ARBA00010015"/>
    </source>
</evidence>
<dbReference type="FunFam" id="3.40.50.10130:FF:000002">
    <property type="entry name" value="DNA repair endonuclease XPF"/>
    <property type="match status" value="1"/>
</dbReference>
<keyword evidence="6" id="KW-0378">Hydrolase</keyword>
<dbReference type="HOGENOM" id="CLU_002265_2_0_1"/>
<dbReference type="GO" id="GO:0000110">
    <property type="term" value="C:nucleotide-excision repair factor 1 complex"/>
    <property type="evidence" value="ECO:0007669"/>
    <property type="project" value="TreeGrafter"/>
</dbReference>
<dbReference type="EMBL" id="JH370130">
    <property type="protein sequence ID" value="ELA42845.1"/>
    <property type="molecule type" value="Genomic_DNA"/>
</dbReference>
<dbReference type="InterPro" id="IPR047520">
    <property type="entry name" value="XPF_nuclease"/>
</dbReference>
<dbReference type="OMA" id="THILDIM"/>
<keyword evidence="5" id="KW-0227">DNA damage</keyword>
<keyword evidence="7" id="KW-0238">DNA-binding</keyword>
<dbReference type="InterPro" id="IPR011335">
    <property type="entry name" value="Restrct_endonuc-II-like"/>
</dbReference>
<dbReference type="GO" id="GO:1901255">
    <property type="term" value="P:nucleotide-excision repair involved in interstrand cross-link repair"/>
    <property type="evidence" value="ECO:0007669"/>
    <property type="project" value="TreeGrafter"/>
</dbReference>
<dbReference type="CDD" id="cd20078">
    <property type="entry name" value="XPF_nuclease_XPF_euk"/>
    <property type="match status" value="1"/>
</dbReference>
<protein>
    <recommendedName>
        <fullName evidence="10">ERCC4 domain-containing protein</fullName>
    </recommendedName>
</protein>
<dbReference type="Pfam" id="PF02732">
    <property type="entry name" value="ERCC4"/>
    <property type="match status" value="1"/>
</dbReference>
<dbReference type="VEuPathDB" id="MicrosporidiaDB:VICG_00160"/>
<dbReference type="InterPro" id="IPR010994">
    <property type="entry name" value="RuvA_2-like"/>
</dbReference>
<keyword evidence="9" id="KW-0539">Nucleus</keyword>
<evidence type="ECO:0000256" key="3">
    <source>
        <dbReference type="ARBA" id="ARBA00022722"/>
    </source>
</evidence>
<sequence>MLLEYEKEILENINHEACLAVMSKGLRYTEIVLALLKMYSNEYCLSFVLNMNEYENEYFSKQDIPLFCNVGKLAASQRSEKYKSGGVFYGSPTVLASDFVNKSVQIEKISTLMILNAENIEPDSAISFICYLFKENNSLGLIKAFTSDAIKIYESGLEQIARSLCLNKILFYPRFHELVKSSLSEINVTQVHLRQNEFMGEATLLIEDVIKKVYSNAHGGVGEFEYMKVLIYNQQSHDIANFKKLISLLFNTDSLTTFLYYQAMIDQQKKNNSSSSWIFDGSSHALLDVLRKMLQNDVEKSNENTASFVFDIVSDTFRLDLNPEEPKRIKLDPELSHECLCNEVNTIKTAKNLGIDENINKSCIDEHKQQDVESNEKEDVLSEIFESKLLSGFYLANPKIKQIAEILNQDLKAKTAILVQNRTVRKAVKQVLVSIFMSDINVSIFTHVEFLHSDDCNYKRIILLNPDLLSIRNVEYTATKGGAPSVFILQYKNTVEEQRFLEEIREEKYAFEKIIEDRARLPLKVGLDRIDMDDGSPDCRYTVTVDSREMRSKLPFFLYRAGNEINIKVLEIGDYLLGTTKCIERKSIEDFLGSLNSGRLYQQAQRLTHAYTNPILLLEFNEGKPVLGDFDDVENFRNSYIARFCLFLYNFPSFQVIWSNSHTNTVRIIRDMQKRDEAEQKSADEYDPELIETLLCIPGINSFSLNRVCKEFRNLYDLSASKMERLEKVLDSISATKVYNFFRHKFYEDTK</sequence>
<evidence type="ECO:0000256" key="8">
    <source>
        <dbReference type="ARBA" id="ARBA00023204"/>
    </source>
</evidence>
<evidence type="ECO:0000256" key="4">
    <source>
        <dbReference type="ARBA" id="ARBA00022759"/>
    </source>
</evidence>
<evidence type="ECO:0000256" key="9">
    <source>
        <dbReference type="ARBA" id="ARBA00023242"/>
    </source>
</evidence>
<name>L2GQQ1_VITCO</name>
<dbReference type="Gene3D" id="1.10.150.20">
    <property type="entry name" value="5' to 3' exonuclease, C-terminal subdomain"/>
    <property type="match status" value="1"/>
</dbReference>
<dbReference type="STRING" id="993615.L2GQQ1"/>
<dbReference type="InParanoid" id="L2GQQ1"/>
<comment type="subcellular location">
    <subcellularLocation>
        <location evidence="1">Nucleus</location>
    </subcellularLocation>
</comment>
<keyword evidence="8" id="KW-0234">DNA repair</keyword>
<dbReference type="FunCoup" id="L2GQQ1">
    <property type="interactions" value="171"/>
</dbReference>
<evidence type="ECO:0000259" key="10">
    <source>
        <dbReference type="SMART" id="SM00891"/>
    </source>
</evidence>
<gene>
    <name evidence="11" type="ORF">VICG_00160</name>
</gene>
<evidence type="ECO:0000313" key="12">
    <source>
        <dbReference type="Proteomes" id="UP000011082"/>
    </source>
</evidence>
<organism evidence="11 12">
    <name type="scientific">Vittaforma corneae (strain ATCC 50505)</name>
    <name type="common">Microsporidian parasite</name>
    <name type="synonym">Nosema corneum</name>
    <dbReference type="NCBI Taxonomy" id="993615"/>
    <lineage>
        <taxon>Eukaryota</taxon>
        <taxon>Fungi</taxon>
        <taxon>Fungi incertae sedis</taxon>
        <taxon>Microsporidia</taxon>
        <taxon>Nosematidae</taxon>
        <taxon>Vittaforma</taxon>
    </lineage>
</organism>
<evidence type="ECO:0000256" key="1">
    <source>
        <dbReference type="ARBA" id="ARBA00004123"/>
    </source>
</evidence>
<keyword evidence="12" id="KW-1185">Reference proteome</keyword>
<feature type="domain" description="ERCC4" evidence="10">
    <location>
        <begin position="542"/>
        <end position="622"/>
    </location>
</feature>
<reference evidence="12" key="1">
    <citation type="submission" date="2011-05" db="EMBL/GenBank/DDBJ databases">
        <title>The genome sequence of Vittaforma corneae strain ATCC 50505.</title>
        <authorList>
            <consortium name="The Broad Institute Genome Sequencing Platform"/>
            <person name="Cuomo C."/>
            <person name="Didier E."/>
            <person name="Bowers L."/>
            <person name="Young S.K."/>
            <person name="Zeng Q."/>
            <person name="Gargeya S."/>
            <person name="Fitzgerald M."/>
            <person name="Haas B."/>
            <person name="Abouelleil A."/>
            <person name="Alvarado L."/>
            <person name="Arachchi H.M."/>
            <person name="Berlin A."/>
            <person name="Chapman S.B."/>
            <person name="Gearin G."/>
            <person name="Goldberg J."/>
            <person name="Griggs A."/>
            <person name="Gujja S."/>
            <person name="Hansen M."/>
            <person name="Heiman D."/>
            <person name="Howarth C."/>
            <person name="Larimer J."/>
            <person name="Lui A."/>
            <person name="MacDonald P.J.P."/>
            <person name="McCowen C."/>
            <person name="Montmayeur A."/>
            <person name="Murphy C."/>
            <person name="Neiman D."/>
            <person name="Pearson M."/>
            <person name="Priest M."/>
            <person name="Roberts A."/>
            <person name="Saif S."/>
            <person name="Shea T."/>
            <person name="Sisk P."/>
            <person name="Stolte C."/>
            <person name="Sykes S."/>
            <person name="Wortman J."/>
            <person name="Nusbaum C."/>
            <person name="Birren B."/>
        </authorList>
    </citation>
    <scope>NUCLEOTIDE SEQUENCE [LARGE SCALE GENOMIC DNA]</scope>
    <source>
        <strain evidence="12">ATCC 50505</strain>
    </source>
</reference>
<dbReference type="OrthoDB" id="361020at2759"/>
<dbReference type="GO" id="GO:0003684">
    <property type="term" value="F:damaged DNA binding"/>
    <property type="evidence" value="ECO:0007669"/>
    <property type="project" value="TreeGrafter"/>
</dbReference>